<dbReference type="RefSeq" id="WP_092320874.1">
    <property type="nucleotide sequence ID" value="NZ_FNTJ01000003.1"/>
</dbReference>
<evidence type="ECO:0000313" key="2">
    <source>
        <dbReference type="Proteomes" id="UP000198982"/>
    </source>
</evidence>
<evidence type="ECO:0000313" key="1">
    <source>
        <dbReference type="EMBL" id="SED35480.1"/>
    </source>
</evidence>
<keyword evidence="2" id="KW-1185">Reference proteome</keyword>
<organism evidence="1 2">
    <name type="scientific">Pseudomonas saponiphila</name>
    <dbReference type="NCBI Taxonomy" id="556534"/>
    <lineage>
        <taxon>Bacteria</taxon>
        <taxon>Pseudomonadati</taxon>
        <taxon>Pseudomonadota</taxon>
        <taxon>Gammaproteobacteria</taxon>
        <taxon>Pseudomonadales</taxon>
        <taxon>Pseudomonadaceae</taxon>
        <taxon>Pseudomonas</taxon>
    </lineage>
</organism>
<protein>
    <submittedName>
        <fullName evidence="1">Uncharacterized protein</fullName>
    </submittedName>
</protein>
<dbReference type="Proteomes" id="UP000198982">
    <property type="component" value="Unassembled WGS sequence"/>
</dbReference>
<dbReference type="EMBL" id="FNTJ01000003">
    <property type="protein sequence ID" value="SED35480.1"/>
    <property type="molecule type" value="Genomic_DNA"/>
</dbReference>
<dbReference type="AlphaFoldDB" id="A0A1H5A1K9"/>
<proteinExistence type="predicted"/>
<reference evidence="2" key="1">
    <citation type="submission" date="2016-10" db="EMBL/GenBank/DDBJ databases">
        <authorList>
            <person name="Varghese N."/>
            <person name="Submissions S."/>
        </authorList>
    </citation>
    <scope>NUCLEOTIDE SEQUENCE [LARGE SCALE GENOMIC DNA]</scope>
    <source>
        <strain evidence="2">DSM 9751</strain>
    </source>
</reference>
<gene>
    <name evidence="1" type="ORF">SAMN05216178_6912</name>
</gene>
<name>A0A1H5A1K9_9PSED</name>
<sequence>MSKKRLHITQVYALPADEAARTKFLDGVKSLASECKAEWVAGSRHDEMSYLEIIEKELETHIGESGVEGLRQKFERKDK</sequence>
<accession>A0A1H5A1K9</accession>